<dbReference type="SUPFAM" id="SSF54928">
    <property type="entry name" value="RNA-binding domain, RBD"/>
    <property type="match status" value="1"/>
</dbReference>
<evidence type="ECO:0000259" key="2">
    <source>
        <dbReference type="PROSITE" id="PS50102"/>
    </source>
</evidence>
<sequence>MRELFERCGEVSFVKVIRDQSGQSKGFGHVEMSTPEEARAAIEELDGALHERRTITVSEASAGQRR</sequence>
<dbReference type="InterPro" id="IPR000504">
    <property type="entry name" value="RRM_dom"/>
</dbReference>
<dbReference type="AlphaFoldDB" id="S3ZR44"/>
<dbReference type="Pfam" id="PF00076">
    <property type="entry name" value="RRM_1"/>
    <property type="match status" value="1"/>
</dbReference>
<dbReference type="PROSITE" id="PS50102">
    <property type="entry name" value="RRM"/>
    <property type="match status" value="1"/>
</dbReference>
<reference evidence="3 4" key="1">
    <citation type="submission" date="2013-02" db="EMBL/GenBank/DDBJ databases">
        <title>Draft Genome Sequence of Streptomyces aurantiacus, Which Produces Setomimycin.</title>
        <authorList>
            <person name="Gruening B.A."/>
            <person name="Praeg A."/>
            <person name="Erxleben A."/>
            <person name="Guenther S."/>
            <person name="Mueller M."/>
        </authorList>
    </citation>
    <scope>NUCLEOTIDE SEQUENCE [LARGE SCALE GENOMIC DNA]</scope>
    <source>
        <strain evidence="3 4">JA 4570</strain>
    </source>
</reference>
<dbReference type="InterPro" id="IPR035979">
    <property type="entry name" value="RBD_domain_sf"/>
</dbReference>
<dbReference type="CDD" id="cd00590">
    <property type="entry name" value="RRM_SF"/>
    <property type="match status" value="1"/>
</dbReference>
<dbReference type="EMBL" id="AOPZ01000361">
    <property type="protein sequence ID" value="EPH40870.1"/>
    <property type="molecule type" value="Genomic_DNA"/>
</dbReference>
<dbReference type="Proteomes" id="UP000014629">
    <property type="component" value="Unassembled WGS sequence"/>
</dbReference>
<dbReference type="InterPro" id="IPR050502">
    <property type="entry name" value="Euk_RNA-bind_prot"/>
</dbReference>
<evidence type="ECO:0000313" key="3">
    <source>
        <dbReference type="EMBL" id="EPH40870.1"/>
    </source>
</evidence>
<evidence type="ECO:0000313" key="4">
    <source>
        <dbReference type="Proteomes" id="UP000014629"/>
    </source>
</evidence>
<dbReference type="PANTHER" id="PTHR48025:SF1">
    <property type="entry name" value="RRM DOMAIN-CONTAINING PROTEIN"/>
    <property type="match status" value="1"/>
</dbReference>
<gene>
    <name evidence="3" type="ORF">STRAU_6085</name>
</gene>
<evidence type="ECO:0000256" key="1">
    <source>
        <dbReference type="ARBA" id="ARBA00022884"/>
    </source>
</evidence>
<keyword evidence="4" id="KW-1185">Reference proteome</keyword>
<protein>
    <submittedName>
        <fullName evidence="3">Putative Polyadenylate-binding protein, cytoplasmic and nuclear</fullName>
    </submittedName>
</protein>
<keyword evidence="1" id="KW-0694">RNA-binding</keyword>
<comment type="caution">
    <text evidence="3">The sequence shown here is derived from an EMBL/GenBank/DDBJ whole genome shotgun (WGS) entry which is preliminary data.</text>
</comment>
<proteinExistence type="predicted"/>
<organism evidence="3 4">
    <name type="scientific">Streptomyces aurantiacus JA 4570</name>
    <dbReference type="NCBI Taxonomy" id="1286094"/>
    <lineage>
        <taxon>Bacteria</taxon>
        <taxon>Bacillati</taxon>
        <taxon>Actinomycetota</taxon>
        <taxon>Actinomycetes</taxon>
        <taxon>Kitasatosporales</taxon>
        <taxon>Streptomycetaceae</taxon>
        <taxon>Streptomyces</taxon>
        <taxon>Streptomyces aurantiacus group</taxon>
    </lineage>
</organism>
<dbReference type="InterPro" id="IPR012677">
    <property type="entry name" value="Nucleotide-bd_a/b_plait_sf"/>
</dbReference>
<accession>S3ZR44</accession>
<dbReference type="SMART" id="SM00360">
    <property type="entry name" value="RRM"/>
    <property type="match status" value="1"/>
</dbReference>
<name>S3ZR44_9ACTN</name>
<feature type="domain" description="RRM" evidence="2">
    <location>
        <begin position="1"/>
        <end position="62"/>
    </location>
</feature>
<dbReference type="GO" id="GO:0003729">
    <property type="term" value="F:mRNA binding"/>
    <property type="evidence" value="ECO:0007669"/>
    <property type="project" value="TreeGrafter"/>
</dbReference>
<dbReference type="PANTHER" id="PTHR48025">
    <property type="entry name" value="OS02G0815200 PROTEIN"/>
    <property type="match status" value="1"/>
</dbReference>
<dbReference type="Gene3D" id="3.30.70.330">
    <property type="match status" value="1"/>
</dbReference>